<dbReference type="InterPro" id="IPR047650">
    <property type="entry name" value="Transpos_IS110"/>
</dbReference>
<dbReference type="PANTHER" id="PTHR33055">
    <property type="entry name" value="TRANSPOSASE FOR INSERTION SEQUENCE ELEMENT IS1111A"/>
    <property type="match status" value="1"/>
</dbReference>
<gene>
    <name evidence="1" type="ORF">F6R98_20545</name>
</gene>
<dbReference type="EMBL" id="CP044205">
    <property type="protein sequence ID" value="QFY45226.1"/>
    <property type="molecule type" value="Genomic_DNA"/>
</dbReference>
<dbReference type="OrthoDB" id="9795150at2"/>
<dbReference type="Proteomes" id="UP000325755">
    <property type="component" value="Chromosome"/>
</dbReference>
<dbReference type="KEGG" id="mmob:F6R98_20545"/>
<protein>
    <submittedName>
        <fullName evidence="1">IS110 family transposase</fullName>
    </submittedName>
</protein>
<evidence type="ECO:0000313" key="1">
    <source>
        <dbReference type="EMBL" id="QFY45226.1"/>
    </source>
</evidence>
<accession>A0A5Q0BU82</accession>
<dbReference type="PANTHER" id="PTHR33055:SF3">
    <property type="entry name" value="PUTATIVE TRANSPOSASE FOR IS117-RELATED"/>
    <property type="match status" value="1"/>
</dbReference>
<organism evidence="1 2">
    <name type="scientific">Candidatus Methylospira mobilis</name>
    <dbReference type="NCBI Taxonomy" id="1808979"/>
    <lineage>
        <taxon>Bacteria</taxon>
        <taxon>Pseudomonadati</taxon>
        <taxon>Pseudomonadota</taxon>
        <taxon>Gammaproteobacteria</taxon>
        <taxon>Methylococcales</taxon>
        <taxon>Methylococcaceae</taxon>
        <taxon>Candidatus Methylospira</taxon>
    </lineage>
</organism>
<evidence type="ECO:0000313" key="2">
    <source>
        <dbReference type="Proteomes" id="UP000325755"/>
    </source>
</evidence>
<name>A0A5Q0BU82_9GAMM</name>
<reference evidence="1 2" key="1">
    <citation type="submission" date="2019-09" db="EMBL/GenBank/DDBJ databases">
        <title>Ecophysiology of the spiral-shaped methanotroph Methylospira mobilis as revealed by the complete genome sequence.</title>
        <authorList>
            <person name="Oshkin I.Y."/>
            <person name="Dedysh S.N."/>
            <person name="Miroshnikov K."/>
            <person name="Danilova O.V."/>
            <person name="Hakobyan A."/>
            <person name="Liesack W."/>
        </authorList>
    </citation>
    <scope>NUCLEOTIDE SEQUENCE [LARGE SCALE GENOMIC DNA]</scope>
    <source>
        <strain evidence="1 2">Shm1</strain>
    </source>
</reference>
<dbReference type="AlphaFoldDB" id="A0A5Q0BU82"/>
<dbReference type="InParanoid" id="A0A5Q0BU82"/>
<sequence>MSKPPLHGSVFGQRQHRSGHADLRRALYMPGLVARRHNPVLRAFGDRLSTTGLAPKAVVGAVMRKLAHLIYGVIKSGQPFDVNHSSLRLDLQDGI</sequence>
<proteinExistence type="predicted"/>
<keyword evidence="2" id="KW-1185">Reference proteome</keyword>